<protein>
    <submittedName>
        <fullName evidence="2">Uncharacterized protein</fullName>
    </submittedName>
</protein>
<dbReference type="EMBL" id="MT143604">
    <property type="protein sequence ID" value="QJA98731.1"/>
    <property type="molecule type" value="Genomic_DNA"/>
</dbReference>
<sequence>MTPDDIAELKAEMKDMNKALAGMDRALVALQTVTAHSESSCPYQVQIARNTNGIQIARSDAQQALALAQNNRVKIAQLLVSGTLGGGLVAIVQVLLQLPK</sequence>
<feature type="transmembrane region" description="Helical" evidence="1">
    <location>
        <begin position="75"/>
        <end position="96"/>
    </location>
</feature>
<reference evidence="2" key="1">
    <citation type="submission" date="2020-03" db="EMBL/GenBank/DDBJ databases">
        <title>The deep terrestrial virosphere.</title>
        <authorList>
            <person name="Holmfeldt K."/>
            <person name="Nilsson E."/>
            <person name="Simone D."/>
            <person name="Lopez-Fernandez M."/>
            <person name="Wu X."/>
            <person name="de Brujin I."/>
            <person name="Lundin D."/>
            <person name="Andersson A."/>
            <person name="Bertilsson S."/>
            <person name="Dopson M."/>
        </authorList>
    </citation>
    <scope>NUCLEOTIDE SEQUENCE</scope>
    <source>
        <strain evidence="2">MM171A01623</strain>
    </source>
</reference>
<accession>A0A6M3M0Y3</accession>
<gene>
    <name evidence="2" type="ORF">MM171A01623_0007</name>
</gene>
<organism evidence="2">
    <name type="scientific">viral metagenome</name>
    <dbReference type="NCBI Taxonomy" id="1070528"/>
    <lineage>
        <taxon>unclassified sequences</taxon>
        <taxon>metagenomes</taxon>
        <taxon>organismal metagenomes</taxon>
    </lineage>
</organism>
<evidence type="ECO:0000313" key="2">
    <source>
        <dbReference type="EMBL" id="QJA98731.1"/>
    </source>
</evidence>
<evidence type="ECO:0000256" key="1">
    <source>
        <dbReference type="SAM" id="Phobius"/>
    </source>
</evidence>
<dbReference type="AlphaFoldDB" id="A0A6M3M0Y3"/>
<keyword evidence="1" id="KW-0472">Membrane</keyword>
<keyword evidence="1" id="KW-0812">Transmembrane</keyword>
<keyword evidence="1" id="KW-1133">Transmembrane helix</keyword>
<proteinExistence type="predicted"/>
<name>A0A6M3M0Y3_9ZZZZ</name>